<dbReference type="SMART" id="SM00267">
    <property type="entry name" value="GGDEF"/>
    <property type="match status" value="1"/>
</dbReference>
<evidence type="ECO:0000313" key="7">
    <source>
        <dbReference type="EMBL" id="GFO93427.1"/>
    </source>
</evidence>
<evidence type="ECO:0000259" key="4">
    <source>
        <dbReference type="PROSITE" id="PS50887"/>
    </source>
</evidence>
<dbReference type="PROSITE" id="PS50887">
    <property type="entry name" value="GGDEF"/>
    <property type="match status" value="1"/>
</dbReference>
<dbReference type="SUPFAM" id="SSF55073">
    <property type="entry name" value="Nucleotide cyclase"/>
    <property type="match status" value="2"/>
</dbReference>
<dbReference type="PROSITE" id="PS50112">
    <property type="entry name" value="PAS"/>
    <property type="match status" value="1"/>
</dbReference>
<feature type="transmembrane region" description="Helical" evidence="2">
    <location>
        <begin position="148"/>
        <end position="165"/>
    </location>
</feature>
<feature type="domain" description="HD" evidence="5">
    <location>
        <begin position="504"/>
        <end position="626"/>
    </location>
</feature>
<dbReference type="Pfam" id="PF00990">
    <property type="entry name" value="GGDEF"/>
    <property type="match status" value="2"/>
</dbReference>
<feature type="region of interest" description="Disordered" evidence="1">
    <location>
        <begin position="680"/>
        <end position="719"/>
    </location>
</feature>
<dbReference type="InterPro" id="IPR006674">
    <property type="entry name" value="HD_domain"/>
</dbReference>
<dbReference type="CDD" id="cd01949">
    <property type="entry name" value="GGDEF"/>
    <property type="match status" value="1"/>
</dbReference>
<dbReference type="Pfam" id="PF16927">
    <property type="entry name" value="HisKA_7TM"/>
    <property type="match status" value="1"/>
</dbReference>
<dbReference type="SMART" id="SM00091">
    <property type="entry name" value="PAS"/>
    <property type="match status" value="2"/>
</dbReference>
<feature type="transmembrane region" description="Helical" evidence="2">
    <location>
        <begin position="177"/>
        <end position="199"/>
    </location>
</feature>
<keyword evidence="2" id="KW-1133">Transmembrane helix</keyword>
<accession>A0AAI9K1M9</accession>
<dbReference type="InterPro" id="IPR037522">
    <property type="entry name" value="HD_GYP_dom"/>
</dbReference>
<dbReference type="CDD" id="cd00130">
    <property type="entry name" value="PAS"/>
    <property type="match status" value="1"/>
</dbReference>
<evidence type="ECO:0000256" key="1">
    <source>
        <dbReference type="SAM" id="MobiDB-lite"/>
    </source>
</evidence>
<dbReference type="PANTHER" id="PTHR43155:SF2">
    <property type="entry name" value="CYCLIC DI-GMP PHOSPHODIESTERASE PA4108"/>
    <property type="match status" value="1"/>
</dbReference>
<dbReference type="AlphaFoldDB" id="A0AAI9K1M9"/>
<gene>
    <name evidence="7" type="ORF">COEU31_04730</name>
</gene>
<dbReference type="SUPFAM" id="SSF109604">
    <property type="entry name" value="HD-domain/PDEase-like"/>
    <property type="match status" value="1"/>
</dbReference>
<organism evidence="7 8">
    <name type="scientific">Coprococcus eutactus</name>
    <dbReference type="NCBI Taxonomy" id="33043"/>
    <lineage>
        <taxon>Bacteria</taxon>
        <taxon>Bacillati</taxon>
        <taxon>Bacillota</taxon>
        <taxon>Clostridia</taxon>
        <taxon>Lachnospirales</taxon>
        <taxon>Lachnospiraceae</taxon>
        <taxon>Coprococcus</taxon>
    </lineage>
</organism>
<dbReference type="Gene3D" id="3.30.70.270">
    <property type="match status" value="2"/>
</dbReference>
<dbReference type="PROSITE" id="PS51832">
    <property type="entry name" value="HD_GYP"/>
    <property type="match status" value="1"/>
</dbReference>
<dbReference type="Pfam" id="PF13487">
    <property type="entry name" value="HD_5"/>
    <property type="match status" value="1"/>
</dbReference>
<dbReference type="NCBIfam" id="TIGR00229">
    <property type="entry name" value="sensory_box"/>
    <property type="match status" value="1"/>
</dbReference>
<keyword evidence="2" id="KW-0472">Membrane</keyword>
<evidence type="ECO:0000256" key="2">
    <source>
        <dbReference type="SAM" id="Phobius"/>
    </source>
</evidence>
<dbReference type="InterPro" id="IPR000160">
    <property type="entry name" value="GGDEF_dom"/>
</dbReference>
<evidence type="ECO:0000259" key="3">
    <source>
        <dbReference type="PROSITE" id="PS50112"/>
    </source>
</evidence>
<dbReference type="Gene3D" id="3.30.450.20">
    <property type="entry name" value="PAS domain"/>
    <property type="match status" value="1"/>
</dbReference>
<reference evidence="7" key="1">
    <citation type="submission" date="2020-06" db="EMBL/GenBank/DDBJ databases">
        <title>Characterization of fructooligosaccharide metabolism and fructooligosaccharide-degrading enzymes in human commensal butyrate producers.</title>
        <authorList>
            <person name="Tanno H."/>
            <person name="Fujii T."/>
            <person name="Hirano K."/>
            <person name="Maeno S."/>
            <person name="Tonozuka T."/>
            <person name="Sakamoto M."/>
            <person name="Ohkuma M."/>
            <person name="Tochio T."/>
            <person name="Endo A."/>
        </authorList>
    </citation>
    <scope>NUCLEOTIDE SEQUENCE</scope>
    <source>
        <strain evidence="7">JCM 31265</strain>
    </source>
</reference>
<protein>
    <recommendedName>
        <fullName evidence="9">Cyclic-guanylate-specific phosphodiesterase</fullName>
    </recommendedName>
</protein>
<dbReference type="Proteomes" id="UP000660047">
    <property type="component" value="Unassembled WGS sequence"/>
</dbReference>
<feature type="domain" description="HD-GYP" evidence="6">
    <location>
        <begin position="482"/>
        <end position="677"/>
    </location>
</feature>
<dbReference type="CDD" id="cd00077">
    <property type="entry name" value="HDc"/>
    <property type="match status" value="1"/>
</dbReference>
<dbReference type="RefSeq" id="WP_055222954.1">
    <property type="nucleotide sequence ID" value="NZ_BLYL01000002.1"/>
</dbReference>
<dbReference type="Gene3D" id="1.10.3210.10">
    <property type="entry name" value="Hypothetical protein af1432"/>
    <property type="match status" value="1"/>
</dbReference>
<dbReference type="Pfam" id="PF13188">
    <property type="entry name" value="PAS_8"/>
    <property type="match status" value="1"/>
</dbReference>
<feature type="domain" description="PAS" evidence="3">
    <location>
        <begin position="751"/>
        <end position="807"/>
    </location>
</feature>
<feature type="domain" description="GGDEF" evidence="4">
    <location>
        <begin position="905"/>
        <end position="1037"/>
    </location>
</feature>
<sequence length="1039" mass="117102">MNEVVLKTYVFSSIIIAATDIILGMKSIKKNKTTGRFLGLACIGAAIVDVSYLISIISDSYMAMSVMSSIYFVSIDYMLVCLLIFIVYFTKGRFSKYGRAAIGVCFFYCLYELVIFAINPFKNIAIGYVRRDTVIAKYSYDMKPLYDMHLVFSYALVGVVLILLLKKLCKIPHEYRLQYSSVILGILALVGINAIFLYVPGAEVYKLLDYSICGYSLTSYILYWSCFNYSTHGMLNKLKTNIFENIGQGIVLFDYDNHLILHNDRADDFLGKELLCKCENLQQFLETYDLSVDLAADDDSFSLQCYIKGDDGDRPLRCDIRRLDNKEGRRLGQMFVFSDISLETDMLTGFQKWDSFQRLAMEEVDHFTFPVGVAICDINGLSVINSTRGNQAGDQRINALAGIMRKNFPERTYYVRGIDAHLIALCSHSSEEEMAACVEKVKEQYDGSIQYAVGVAADEGQSIVAAIIDAATAMKTKKLVDSESSHSDMLTSLIRALEECDSDTEQHVRRTQELGAELGRRIELSDIQQSKLALLCLLHDIGKVGVPMEILNKPGKLTDEEWKIMRSHVEKGYEIAMSNTELRQIAEEIRHHHERWDGNGYPDGLSRESIPVLSRVIAVVDAFDAMINDRPYRKGMPISKAIEELKSCAGSQFDPYIVSEFIRLVSEKYADSLAADSKQGAADGGVGADGNGENVGDRTAPGDGLADADGDGASTDDEQTEIRIMARRQMVDFTEYGKDAFRVHTVKYSRYLVDENWRIISVDDNFEELTGYSKEDIENNIITQIDLIPDEDKTEYLCQVNANLAKSTFVFQEHKIHRKDGRDIYVLCTGRMFYDSALQKDRGEIVIVDVSSTYALKMLTDAEQNKADVRLRNWENTYRTDPLTGLLNHAAFRSDMEQRLLECTHTAVMIMMDVDRFKQYNDTYGHHNGDKYLVLVAQTLQAALRGDDHACRMGGDEFAAMLFFNKSVSDDVIRERAQQIFDKVNLTVKATEGGTGISMGAVIARTELTFNEMYEEADNALYDVKESGRGRIEVKRHGE</sequence>
<dbReference type="NCBIfam" id="TIGR00254">
    <property type="entry name" value="GGDEF"/>
    <property type="match status" value="1"/>
</dbReference>
<dbReference type="InterPro" id="IPR043128">
    <property type="entry name" value="Rev_trsase/Diguanyl_cyclase"/>
</dbReference>
<dbReference type="SUPFAM" id="SSF55785">
    <property type="entry name" value="PYP-like sensor domain (PAS domain)"/>
    <property type="match status" value="1"/>
</dbReference>
<feature type="transmembrane region" description="Helical" evidence="2">
    <location>
        <begin position="101"/>
        <end position="121"/>
    </location>
</feature>
<name>A0AAI9K1M9_9FIRM</name>
<feature type="compositionally biased region" description="Acidic residues" evidence="1">
    <location>
        <begin position="706"/>
        <end position="719"/>
    </location>
</feature>
<evidence type="ECO:0000313" key="8">
    <source>
        <dbReference type="Proteomes" id="UP000660047"/>
    </source>
</evidence>
<evidence type="ECO:0000259" key="6">
    <source>
        <dbReference type="PROSITE" id="PS51832"/>
    </source>
</evidence>
<evidence type="ECO:0000259" key="5">
    <source>
        <dbReference type="PROSITE" id="PS51831"/>
    </source>
</evidence>
<evidence type="ECO:0008006" key="9">
    <source>
        <dbReference type="Google" id="ProtNLM"/>
    </source>
</evidence>
<feature type="transmembrane region" description="Helical" evidence="2">
    <location>
        <begin position="69"/>
        <end position="89"/>
    </location>
</feature>
<proteinExistence type="predicted"/>
<dbReference type="InterPro" id="IPR029787">
    <property type="entry name" value="Nucleotide_cyclase"/>
</dbReference>
<comment type="caution">
    <text evidence="7">The sequence shown here is derived from an EMBL/GenBank/DDBJ whole genome shotgun (WGS) entry which is preliminary data.</text>
</comment>
<dbReference type="SMART" id="SM00471">
    <property type="entry name" value="HDc"/>
    <property type="match status" value="1"/>
</dbReference>
<keyword evidence="2" id="KW-0812">Transmembrane</keyword>
<dbReference type="InterPro" id="IPR003607">
    <property type="entry name" value="HD/PDEase_dom"/>
</dbReference>
<dbReference type="InterPro" id="IPR013655">
    <property type="entry name" value="PAS_fold_3"/>
</dbReference>
<dbReference type="InterPro" id="IPR000014">
    <property type="entry name" value="PAS"/>
</dbReference>
<dbReference type="InterPro" id="IPR035965">
    <property type="entry name" value="PAS-like_dom_sf"/>
</dbReference>
<dbReference type="EMBL" id="BLYL01000002">
    <property type="protein sequence ID" value="GFO93427.1"/>
    <property type="molecule type" value="Genomic_DNA"/>
</dbReference>
<dbReference type="Pfam" id="PF08447">
    <property type="entry name" value="PAS_3"/>
    <property type="match status" value="1"/>
</dbReference>
<feature type="transmembrane region" description="Helical" evidence="2">
    <location>
        <begin position="37"/>
        <end position="57"/>
    </location>
</feature>
<dbReference type="InterPro" id="IPR031621">
    <property type="entry name" value="HisKA_7TM"/>
</dbReference>
<dbReference type="PROSITE" id="PS51831">
    <property type="entry name" value="HD"/>
    <property type="match status" value="1"/>
</dbReference>
<dbReference type="PANTHER" id="PTHR43155">
    <property type="entry name" value="CYCLIC DI-GMP PHOSPHODIESTERASE PA4108-RELATED"/>
    <property type="match status" value="1"/>
</dbReference>